<comment type="caution">
    <text evidence="1">The sequence shown here is derived from an EMBL/GenBank/DDBJ whole genome shotgun (WGS) entry which is preliminary data.</text>
</comment>
<accession>A0ACC6QQN4</accession>
<name>A0ACC6QQN4_9ACTN</name>
<protein>
    <submittedName>
        <fullName evidence="1">DUF6777 domain-containing protein</fullName>
    </submittedName>
</protein>
<reference evidence="1" key="1">
    <citation type="submission" date="2024-03" db="EMBL/GenBank/DDBJ databases">
        <title>Novel Streptomyces species of biotechnological and ecological value are a feature of Machair soil.</title>
        <authorList>
            <person name="Prole J.R."/>
            <person name="Goodfellow M."/>
            <person name="Allenby N."/>
            <person name="Ward A.C."/>
        </authorList>
    </citation>
    <scope>NUCLEOTIDE SEQUENCE</scope>
    <source>
        <strain evidence="1">MS1.AVA.4</strain>
    </source>
</reference>
<evidence type="ECO:0000313" key="1">
    <source>
        <dbReference type="EMBL" id="MEJ8660600.1"/>
    </source>
</evidence>
<organism evidence="1 2">
    <name type="scientific">Streptomyces pratisoli</name>
    <dbReference type="NCBI Taxonomy" id="3139917"/>
    <lineage>
        <taxon>Bacteria</taxon>
        <taxon>Bacillati</taxon>
        <taxon>Actinomycetota</taxon>
        <taxon>Actinomycetes</taxon>
        <taxon>Kitasatosporales</taxon>
        <taxon>Streptomycetaceae</taxon>
        <taxon>Streptomyces</taxon>
    </lineage>
</organism>
<sequence length="389" mass="39314">MVAAAALAIVLTRPGGSSGSEVYLQAASEAGPAPFTPSSAKVPATPQPRAKLPASPASPSPAGGNVTRGVDGATPGLYGGTQKLASCDTEQQIRSLTEQPDRNRAFASVLGIEPAGVPDHLRSLTPVTLRMDTRVTNHRYADGAATPYQAVLQAGTAVLVDGRGVPRVRCACGNPLLPPVFVQGPAERTGDSWPGYDAADTVAVTPAPENVEVFVVYDAKDDGYIAREPGDDVAKDKPAPPPRDPSTPVLVPGASTSASPTGPTGSTTSGQPESRSPGTDSPGSVSPSPKSPSPKSPGTDSPAGSPSPRTPAEDTTPGRTATDGTTKSEPPASPPQPPASTPAEKQEPAPDTQPRSDGPPPQEEQPIVPSLPDIVVPPAKTPTSPAPAT</sequence>
<keyword evidence="2" id="KW-1185">Reference proteome</keyword>
<evidence type="ECO:0000313" key="2">
    <source>
        <dbReference type="Proteomes" id="UP001375539"/>
    </source>
</evidence>
<proteinExistence type="predicted"/>
<gene>
    <name evidence="1" type="ORF">WKI58_29470</name>
</gene>
<dbReference type="Proteomes" id="UP001375539">
    <property type="component" value="Unassembled WGS sequence"/>
</dbReference>
<dbReference type="EMBL" id="JBBKAI010000002">
    <property type="protein sequence ID" value="MEJ8660600.1"/>
    <property type="molecule type" value="Genomic_DNA"/>
</dbReference>